<organism evidence="1 2">
    <name type="scientific">Ohtaekwangia kribbensis</name>
    <dbReference type="NCBI Taxonomy" id="688913"/>
    <lineage>
        <taxon>Bacteria</taxon>
        <taxon>Pseudomonadati</taxon>
        <taxon>Bacteroidota</taxon>
        <taxon>Cytophagia</taxon>
        <taxon>Cytophagales</taxon>
        <taxon>Fulvivirgaceae</taxon>
        <taxon>Ohtaekwangia</taxon>
    </lineage>
</organism>
<name>A0ABW3K238_9BACT</name>
<dbReference type="EMBL" id="JBHTKA010000003">
    <property type="protein sequence ID" value="MFD0999968.1"/>
    <property type="molecule type" value="Genomic_DNA"/>
</dbReference>
<evidence type="ECO:0000313" key="2">
    <source>
        <dbReference type="Proteomes" id="UP001597112"/>
    </source>
</evidence>
<keyword evidence="2" id="KW-1185">Reference proteome</keyword>
<dbReference type="Proteomes" id="UP001597112">
    <property type="component" value="Unassembled WGS sequence"/>
</dbReference>
<proteinExistence type="predicted"/>
<sequence>MQRRVKLGAFQDLATTTPDVKFSSNGKSLIIAFAFKSEAIPSNDPVTPTHPKRNTHRDIIDISGSVYGGSLDATLYGSSEDSSTVVLTLKLNSKVPGTGAGLVSAKRGGAKKAVKRK</sequence>
<dbReference type="RefSeq" id="WP_377579155.1">
    <property type="nucleotide sequence ID" value="NZ_JBHTKA010000003.1"/>
</dbReference>
<reference evidence="2" key="1">
    <citation type="journal article" date="2019" name="Int. J. Syst. Evol. Microbiol.">
        <title>The Global Catalogue of Microorganisms (GCM) 10K type strain sequencing project: providing services to taxonomists for standard genome sequencing and annotation.</title>
        <authorList>
            <consortium name="The Broad Institute Genomics Platform"/>
            <consortium name="The Broad Institute Genome Sequencing Center for Infectious Disease"/>
            <person name="Wu L."/>
            <person name="Ma J."/>
        </authorList>
    </citation>
    <scope>NUCLEOTIDE SEQUENCE [LARGE SCALE GENOMIC DNA]</scope>
    <source>
        <strain evidence="2">CCUG 58938</strain>
    </source>
</reference>
<protein>
    <submittedName>
        <fullName evidence="1">Uncharacterized protein</fullName>
    </submittedName>
</protein>
<accession>A0ABW3K238</accession>
<evidence type="ECO:0000313" key="1">
    <source>
        <dbReference type="EMBL" id="MFD0999968.1"/>
    </source>
</evidence>
<gene>
    <name evidence="1" type="ORF">ACFQ21_11665</name>
</gene>
<comment type="caution">
    <text evidence="1">The sequence shown here is derived from an EMBL/GenBank/DDBJ whole genome shotgun (WGS) entry which is preliminary data.</text>
</comment>